<comment type="caution">
    <text evidence="2">The sequence shown here is derived from an EMBL/GenBank/DDBJ whole genome shotgun (WGS) entry which is preliminary data.</text>
</comment>
<gene>
    <name evidence="2" type="ORF">GCM10010211_81140</name>
</gene>
<accession>A0ABQ2VP74</accession>
<evidence type="ECO:0000256" key="1">
    <source>
        <dbReference type="SAM" id="MobiDB-lite"/>
    </source>
</evidence>
<reference evidence="3" key="1">
    <citation type="journal article" date="2019" name="Int. J. Syst. Evol. Microbiol.">
        <title>The Global Catalogue of Microorganisms (GCM) 10K type strain sequencing project: providing services to taxonomists for standard genome sequencing and annotation.</title>
        <authorList>
            <consortium name="The Broad Institute Genomics Platform"/>
            <consortium name="The Broad Institute Genome Sequencing Center for Infectious Disease"/>
            <person name="Wu L."/>
            <person name="Ma J."/>
        </authorList>
    </citation>
    <scope>NUCLEOTIDE SEQUENCE [LARGE SCALE GENOMIC DNA]</scope>
    <source>
        <strain evidence="3">JCM 3399</strain>
    </source>
</reference>
<protein>
    <submittedName>
        <fullName evidence="2">Uncharacterized protein</fullName>
    </submittedName>
</protein>
<evidence type="ECO:0000313" key="2">
    <source>
        <dbReference type="EMBL" id="GGV01622.1"/>
    </source>
</evidence>
<organism evidence="2 3">
    <name type="scientific">Streptomyces albospinus</name>
    <dbReference type="NCBI Taxonomy" id="285515"/>
    <lineage>
        <taxon>Bacteria</taxon>
        <taxon>Bacillati</taxon>
        <taxon>Actinomycetota</taxon>
        <taxon>Actinomycetes</taxon>
        <taxon>Kitasatosporales</taxon>
        <taxon>Streptomycetaceae</taxon>
        <taxon>Streptomyces</taxon>
    </lineage>
</organism>
<name>A0ABQ2VP74_9ACTN</name>
<keyword evidence="3" id="KW-1185">Reference proteome</keyword>
<dbReference type="Proteomes" id="UP000654471">
    <property type="component" value="Unassembled WGS sequence"/>
</dbReference>
<proteinExistence type="predicted"/>
<evidence type="ECO:0000313" key="3">
    <source>
        <dbReference type="Proteomes" id="UP000654471"/>
    </source>
</evidence>
<feature type="region of interest" description="Disordered" evidence="1">
    <location>
        <begin position="22"/>
        <end position="60"/>
    </location>
</feature>
<dbReference type="EMBL" id="BMRP01000072">
    <property type="protein sequence ID" value="GGV01622.1"/>
    <property type="molecule type" value="Genomic_DNA"/>
</dbReference>
<sequence>MVRSDRFVDSWADGWHARCHLLGAGGGGRPEEPPPGLPRGWKPNTCLGSGRGTAGSAEGR</sequence>